<dbReference type="Proteomes" id="UP000076715">
    <property type="component" value="Unassembled WGS sequence"/>
</dbReference>
<gene>
    <name evidence="2" type="ORF">AWE51_17600</name>
</gene>
<keyword evidence="3" id="KW-1185">Reference proteome</keyword>
<organism evidence="2 3">
    <name type="scientific">Aquimarina aggregata</name>
    <dbReference type="NCBI Taxonomy" id="1642818"/>
    <lineage>
        <taxon>Bacteria</taxon>
        <taxon>Pseudomonadati</taxon>
        <taxon>Bacteroidota</taxon>
        <taxon>Flavobacteriia</taxon>
        <taxon>Flavobacteriales</taxon>
        <taxon>Flavobacteriaceae</taxon>
        <taxon>Aquimarina</taxon>
    </lineage>
</organism>
<name>A0A162X1U8_9FLAO</name>
<feature type="region of interest" description="Disordered" evidence="1">
    <location>
        <begin position="1"/>
        <end position="26"/>
    </location>
</feature>
<evidence type="ECO:0000256" key="1">
    <source>
        <dbReference type="SAM" id="MobiDB-lite"/>
    </source>
</evidence>
<protein>
    <submittedName>
        <fullName evidence="2">Uncharacterized protein</fullName>
    </submittedName>
</protein>
<dbReference type="EMBL" id="LQRT01000058">
    <property type="protein sequence ID" value="KZS38371.1"/>
    <property type="molecule type" value="Genomic_DNA"/>
</dbReference>
<sequence length="543" mass="62256">MPKDKRNNKRNTKKKGKEALTTNDESQKRILEDSNKVYIEKQLEGIQALIPGKNKIGNKNGRDNIKRIISKWTSPNAIDFDDIKEVDRLISNGGSAAYEKLALRVNELRSTLDPSLIKEDNVYKEFLENINEDFEGLGLTDEHLNVILAVSEENVSLARKLRESWVITIKNINKKDGDDDFKNDLIQSVLRLVTIANVPVLGLHKELQKINFDNVDDLENLREILEHIYSPEADPVPDDVLPDIFNRKNIPGIDDIKKIQEKHQTWPEAIRFLNQFDEIQEYIPSLTIEDTIDQTEKFGRLIEEFKRTLPLKIQNRLKNHLSDKDSIGALAVVHSGYTFSKAYTNFKNPVRWYLRKTEGIFEEIKTAHQGRVHPLLEDRIKEKLKLSIGEVDVILRTYKNQKRREDKPIESDNRIVIDTILKEDSDQGRRLREIIQNGTPGMHAEIGAANQALLSVPSHLLEQEIGDLKLAVMQPRSVSEGELKASADPEGLKQALERKQEQSKACCENCRFILSGSERYNPENFRTTNPANWETTMVTKENG</sequence>
<comment type="caution">
    <text evidence="2">The sequence shown here is derived from an EMBL/GenBank/DDBJ whole genome shotgun (WGS) entry which is preliminary data.</text>
</comment>
<feature type="compositionally biased region" description="Basic residues" evidence="1">
    <location>
        <begin position="1"/>
        <end position="16"/>
    </location>
</feature>
<dbReference type="RefSeq" id="WP_066319324.1">
    <property type="nucleotide sequence ID" value="NZ_LQRT01000058.1"/>
</dbReference>
<accession>A0A162X1U8</accession>
<evidence type="ECO:0000313" key="3">
    <source>
        <dbReference type="Proteomes" id="UP000076715"/>
    </source>
</evidence>
<dbReference type="AlphaFoldDB" id="A0A162X1U8"/>
<evidence type="ECO:0000313" key="2">
    <source>
        <dbReference type="EMBL" id="KZS38371.1"/>
    </source>
</evidence>
<proteinExistence type="predicted"/>
<reference evidence="2 3" key="1">
    <citation type="submission" date="2016-01" db="EMBL/GenBank/DDBJ databases">
        <title>The draft genome sequence of Aquimarina sp. RZW4-3-2.</title>
        <authorList>
            <person name="Wang Y."/>
        </authorList>
    </citation>
    <scope>NUCLEOTIDE SEQUENCE [LARGE SCALE GENOMIC DNA]</scope>
    <source>
        <strain evidence="2 3">RZW4-3-2</strain>
    </source>
</reference>